<evidence type="ECO:0000256" key="1">
    <source>
        <dbReference type="ARBA" id="ARBA00022670"/>
    </source>
</evidence>
<dbReference type="SMART" id="SM00944">
    <property type="entry name" value="Pro-kuma_activ"/>
    <property type="match status" value="1"/>
</dbReference>
<evidence type="ECO:0000256" key="4">
    <source>
        <dbReference type="ARBA" id="ARBA00022825"/>
    </source>
</evidence>
<evidence type="ECO:0000313" key="9">
    <source>
        <dbReference type="EMBL" id="NPT58178.1"/>
    </source>
</evidence>
<evidence type="ECO:0000256" key="7">
    <source>
        <dbReference type="PROSITE-ProRule" id="PRU01032"/>
    </source>
</evidence>
<keyword evidence="3 7" id="KW-0378">Hydrolase</keyword>
<dbReference type="EMBL" id="WOEZ01000301">
    <property type="protein sequence ID" value="NPT62133.1"/>
    <property type="molecule type" value="Genomic_DNA"/>
</dbReference>
<dbReference type="InterPro" id="IPR015366">
    <property type="entry name" value="S53_propep"/>
</dbReference>
<organism evidence="9 11">
    <name type="scientific">Paraburkholderia elongata</name>
    <dbReference type="NCBI Taxonomy" id="2675747"/>
    <lineage>
        <taxon>Bacteria</taxon>
        <taxon>Pseudomonadati</taxon>
        <taxon>Pseudomonadota</taxon>
        <taxon>Betaproteobacteria</taxon>
        <taxon>Burkholderiales</taxon>
        <taxon>Burkholderiaceae</taxon>
        <taxon>Paraburkholderia</taxon>
    </lineage>
</organism>
<comment type="caution">
    <text evidence="9">The sequence shown here is derived from an EMBL/GenBank/DDBJ whole genome shotgun (WGS) entry which is preliminary data.</text>
</comment>
<dbReference type="GO" id="GO:0004252">
    <property type="term" value="F:serine-type endopeptidase activity"/>
    <property type="evidence" value="ECO:0007669"/>
    <property type="project" value="UniProtKB-UniRule"/>
</dbReference>
<feature type="binding site" evidence="7">
    <location>
        <position position="499"/>
    </location>
    <ligand>
        <name>Ca(2+)</name>
        <dbReference type="ChEBI" id="CHEBI:29108"/>
    </ligand>
</feature>
<keyword evidence="5 7" id="KW-0106">Calcium</keyword>
<accession>A0A972NTK0</accession>
<evidence type="ECO:0000313" key="11">
    <source>
        <dbReference type="Proteomes" id="UP000655523"/>
    </source>
</evidence>
<dbReference type="InterPro" id="IPR050819">
    <property type="entry name" value="Tripeptidyl-peptidase_I"/>
</dbReference>
<gene>
    <name evidence="9" type="ORF">GNZ13_27315</name>
    <name evidence="10" type="ORF">GNZ13_48410</name>
</gene>
<keyword evidence="2 7" id="KW-0479">Metal-binding</keyword>
<evidence type="ECO:0000256" key="3">
    <source>
        <dbReference type="ARBA" id="ARBA00022801"/>
    </source>
</evidence>
<dbReference type="Pfam" id="PF09286">
    <property type="entry name" value="Pro-kuma_activ"/>
    <property type="match status" value="1"/>
</dbReference>
<dbReference type="PANTHER" id="PTHR14218">
    <property type="entry name" value="PROTEASE S8 TRIPEPTIDYL PEPTIDASE I CLN2"/>
    <property type="match status" value="1"/>
</dbReference>
<feature type="binding site" evidence="7">
    <location>
        <position position="517"/>
    </location>
    <ligand>
        <name>Ca(2+)</name>
        <dbReference type="ChEBI" id="CHEBI:29108"/>
    </ligand>
</feature>
<dbReference type="PROSITE" id="PS51695">
    <property type="entry name" value="SEDOLISIN"/>
    <property type="match status" value="1"/>
</dbReference>
<name>A0A972NTK0_9BURK</name>
<dbReference type="CDD" id="cd11377">
    <property type="entry name" value="Pro-peptidase_S53"/>
    <property type="match status" value="1"/>
</dbReference>
<sequence length="546" mass="56684">MNVSHRKLPGSLRRALPGAKVLGRANLHGVIEVTLKLRRKQALPELEARPAVALSRDELASRYGASQDDIDKVTQILSGYGIQTVSSSVGARTVRMSGPISAMESAFNVKLFNYAHASGNYRGRIGYLFVPDELKDIVQGVFGLDNRRIVKRRRQPVRDTGARQTLSSSPPTWHVPQQFGSHYHFPPGDGAGQTVGILEFGGGYFPGDLSKFCEKAGVSIPKVTAVSTDGTSTESKDGAEGEVMLDIEVVAGLCPKASIVVYFAAWTEAGMIGALDAARQDKDNNPGVLSISWGAPEGTDIWSDQAMSQINETLKEAAYLGMTVCVAAGDDGSSDGLNDGHAHADFPSSSPYVLSVGGTTIVDLTGAATDVVWMEGDGLRADQGGSTGGAVSDVFQRPDWQSSITIQSVNPGAITGRCIPDVAANADWNASPYLLVVDGHAEPNGGTSAASPLWTALIALMNGQLAGGKRVGYLTPMLYQAAAGSAGAQTVGAAGCTDVTSGNNNTASTGGYSAGPGYDAASGWGTPHGQNLLAVIQATLSSTPAS</sequence>
<evidence type="ECO:0000313" key="10">
    <source>
        <dbReference type="EMBL" id="NPT62133.1"/>
    </source>
</evidence>
<dbReference type="SUPFAM" id="SSF52743">
    <property type="entry name" value="Subtilisin-like"/>
    <property type="match status" value="1"/>
</dbReference>
<dbReference type="AlphaFoldDB" id="A0A972NTK0"/>
<dbReference type="GO" id="GO:0006508">
    <property type="term" value="P:proteolysis"/>
    <property type="evidence" value="ECO:0007669"/>
    <property type="project" value="UniProtKB-KW"/>
</dbReference>
<feature type="binding site" evidence="7">
    <location>
        <position position="498"/>
    </location>
    <ligand>
        <name>Ca(2+)</name>
        <dbReference type="ChEBI" id="CHEBI:29108"/>
    </ligand>
</feature>
<dbReference type="InterPro" id="IPR036852">
    <property type="entry name" value="Peptidase_S8/S53_dom_sf"/>
</dbReference>
<keyword evidence="1 7" id="KW-0645">Protease</keyword>
<keyword evidence="6" id="KW-0865">Zymogen</keyword>
<comment type="cofactor">
    <cofactor evidence="7">
        <name>Ca(2+)</name>
        <dbReference type="ChEBI" id="CHEBI:29108"/>
    </cofactor>
    <text evidence="7">Binds 1 Ca(2+) ion per subunit.</text>
</comment>
<keyword evidence="11" id="KW-1185">Reference proteome</keyword>
<evidence type="ECO:0000256" key="6">
    <source>
        <dbReference type="ARBA" id="ARBA00023145"/>
    </source>
</evidence>
<reference evidence="9 11" key="1">
    <citation type="submission" date="2019-11" db="EMBL/GenBank/DDBJ databases">
        <title>Metabolism of dissolved organic matter in forest soils.</title>
        <authorList>
            <person name="Cyle K.T."/>
            <person name="Wilhelm R.C."/>
            <person name="Martinez C.E."/>
        </authorList>
    </citation>
    <scope>NUCLEOTIDE SEQUENCE [LARGE SCALE GENOMIC DNA]</scope>
    <source>
        <strain evidence="9 11">5N</strain>
    </source>
</reference>
<evidence type="ECO:0000256" key="2">
    <source>
        <dbReference type="ARBA" id="ARBA00022723"/>
    </source>
</evidence>
<dbReference type="GO" id="GO:0046872">
    <property type="term" value="F:metal ion binding"/>
    <property type="evidence" value="ECO:0007669"/>
    <property type="project" value="UniProtKB-UniRule"/>
</dbReference>
<dbReference type="PANTHER" id="PTHR14218:SF15">
    <property type="entry name" value="TRIPEPTIDYL-PEPTIDASE 1"/>
    <property type="match status" value="1"/>
</dbReference>
<feature type="active site" description="Charge relay system" evidence="7">
    <location>
        <position position="246"/>
    </location>
</feature>
<feature type="binding site" evidence="7">
    <location>
        <position position="519"/>
    </location>
    <ligand>
        <name>Ca(2+)</name>
        <dbReference type="ChEBI" id="CHEBI:29108"/>
    </ligand>
</feature>
<dbReference type="PROSITE" id="PS00138">
    <property type="entry name" value="SUBTILASE_SER"/>
    <property type="match status" value="1"/>
</dbReference>
<evidence type="ECO:0000259" key="8">
    <source>
        <dbReference type="PROSITE" id="PS51695"/>
    </source>
</evidence>
<dbReference type="GO" id="GO:0008240">
    <property type="term" value="F:tripeptidyl-peptidase activity"/>
    <property type="evidence" value="ECO:0007669"/>
    <property type="project" value="TreeGrafter"/>
</dbReference>
<dbReference type="EMBL" id="WOEZ01000150">
    <property type="protein sequence ID" value="NPT58178.1"/>
    <property type="molecule type" value="Genomic_DNA"/>
</dbReference>
<dbReference type="CDD" id="cd04056">
    <property type="entry name" value="Peptidases_S53"/>
    <property type="match status" value="1"/>
</dbReference>
<dbReference type="InterPro" id="IPR023828">
    <property type="entry name" value="Peptidase_S8_Ser-AS"/>
</dbReference>
<feature type="active site" description="Charge relay system" evidence="7">
    <location>
        <position position="448"/>
    </location>
</feature>
<protein>
    <submittedName>
        <fullName evidence="9">S8 family serine peptidase</fullName>
    </submittedName>
</protein>
<dbReference type="InterPro" id="IPR030400">
    <property type="entry name" value="Sedolisin_dom"/>
</dbReference>
<feature type="active site" description="Charge relay system" evidence="7">
    <location>
        <position position="242"/>
    </location>
</feature>
<evidence type="ECO:0000256" key="5">
    <source>
        <dbReference type="ARBA" id="ARBA00022837"/>
    </source>
</evidence>
<proteinExistence type="predicted"/>
<feature type="domain" description="Peptidase S53" evidence="8">
    <location>
        <begin position="173"/>
        <end position="539"/>
    </location>
</feature>
<dbReference type="Gene3D" id="3.40.50.200">
    <property type="entry name" value="Peptidase S8/S53 domain"/>
    <property type="match status" value="1"/>
</dbReference>
<keyword evidence="4 7" id="KW-0720">Serine protease</keyword>
<dbReference type="SUPFAM" id="SSF54897">
    <property type="entry name" value="Protease propeptides/inhibitors"/>
    <property type="match status" value="1"/>
</dbReference>
<dbReference type="Proteomes" id="UP000655523">
    <property type="component" value="Unassembled WGS sequence"/>
</dbReference>